<dbReference type="InterPro" id="IPR003390">
    <property type="entry name" value="DNA_integrity_scan_DisA_N"/>
</dbReference>
<dbReference type="InterPro" id="IPR048546">
    <property type="entry name" value="DacZ_A"/>
</dbReference>
<dbReference type="HAMAP" id="MF_00840">
    <property type="entry name" value="DacZ"/>
    <property type="match status" value="1"/>
</dbReference>
<evidence type="ECO:0000256" key="1">
    <source>
        <dbReference type="ARBA" id="ARBA00000877"/>
    </source>
</evidence>
<dbReference type="Pfam" id="PF21754">
    <property type="entry name" value="DacZ_A"/>
    <property type="match status" value="1"/>
</dbReference>
<dbReference type="PANTHER" id="PTHR34185">
    <property type="entry name" value="DIADENYLATE CYCLASE"/>
    <property type="match status" value="1"/>
</dbReference>
<dbReference type="InterPro" id="IPR014499">
    <property type="entry name" value="DAC_DacZ"/>
</dbReference>
<evidence type="ECO:0000313" key="8">
    <source>
        <dbReference type="EMBL" id="AGK61816.1"/>
    </source>
</evidence>
<dbReference type="GO" id="GO:0004016">
    <property type="term" value="F:adenylate cyclase activity"/>
    <property type="evidence" value="ECO:0007669"/>
    <property type="project" value="UniProtKB-UniRule"/>
</dbReference>
<evidence type="ECO:0000256" key="4">
    <source>
        <dbReference type="ARBA" id="ARBA00022741"/>
    </source>
</evidence>
<dbReference type="PROSITE" id="PS51794">
    <property type="entry name" value="DAC"/>
    <property type="match status" value="1"/>
</dbReference>
<dbReference type="AlphaFoldDB" id="N0BMF9"/>
<gene>
    <name evidence="6" type="primary">dacZ</name>
    <name evidence="8" type="ORF">Asulf_01847</name>
</gene>
<proteinExistence type="inferred from homology"/>
<dbReference type="InterPro" id="IPR036888">
    <property type="entry name" value="DNA_integrity_DisA_N_sf"/>
</dbReference>
<evidence type="ECO:0000259" key="7">
    <source>
        <dbReference type="PROSITE" id="PS51794"/>
    </source>
</evidence>
<evidence type="ECO:0000256" key="2">
    <source>
        <dbReference type="ARBA" id="ARBA00022679"/>
    </source>
</evidence>
<dbReference type="EC" id="2.7.7.85" evidence="6"/>
<dbReference type="Pfam" id="PF02457">
    <property type="entry name" value="DAC"/>
    <property type="match status" value="1"/>
</dbReference>
<reference evidence="8 9" key="1">
    <citation type="journal article" date="2013" name="Genome Announc.">
        <title>Complete Genome Sequence of the Thermophilic and Facultatively Chemolithoautotrophic Sulfate Reducer Archaeoglobus sulfaticallidus Strain PM70-1T.</title>
        <authorList>
            <person name="Stokke R."/>
            <person name="Hocking W.P."/>
            <person name="Steinsbu B.O."/>
            <person name="Steen I.H."/>
        </authorList>
    </citation>
    <scope>NUCLEOTIDE SEQUENCE [LARGE SCALE GENOMIC DNA]</scope>
    <source>
        <strain evidence="8">PM70-1</strain>
    </source>
</reference>
<sequence>MFELLLEKAVEIAKKLNEDHIFVISHEFYDIDDFNGVKIYNIPKKFSNYLESMLFSFEKDYDAEKVLGSLIEKSLIAQNILEYVSSLSFLKNIPLSENCIMLIDLESYKGLIVSNQKKSRVNKAIQECSDRINPEVLKAIINIAISVSLKGREGRKIGTAFVIGDVKEVMKRSKQMIINPFEGHPVEVRNIKDPYIWESIMEFAQLDGVFIVDEEGTIISAGRYLDVSATNLDLRPGLGTRHLACAAISQETEAISVVVSESGGDITIFKDGKELLRISGILF</sequence>
<evidence type="ECO:0000256" key="3">
    <source>
        <dbReference type="ARBA" id="ARBA00022695"/>
    </source>
</evidence>
<keyword evidence="6" id="KW-0464">Manganese</keyword>
<dbReference type="SUPFAM" id="SSF143597">
    <property type="entry name" value="YojJ-like"/>
    <property type="match status" value="1"/>
</dbReference>
<dbReference type="Gene3D" id="3.40.1700.10">
    <property type="entry name" value="DNA integrity scanning protein, DisA, N-terminal domain"/>
    <property type="match status" value="1"/>
</dbReference>
<protein>
    <recommendedName>
        <fullName evidence="6">Diadenylate cyclase</fullName>
        <shortName evidence="6">DAC</shortName>
        <ecNumber evidence="6">2.7.7.85</ecNumber>
    </recommendedName>
    <alternativeName>
        <fullName evidence="6">Cyclic-di-AMP synthase</fullName>
        <shortName evidence="6">c-di-AMP synthase</shortName>
    </alternativeName>
</protein>
<dbReference type="GO" id="GO:0005524">
    <property type="term" value="F:ATP binding"/>
    <property type="evidence" value="ECO:0007669"/>
    <property type="project" value="UniProtKB-UniRule"/>
</dbReference>
<dbReference type="OrthoDB" id="85944at2157"/>
<keyword evidence="5 6" id="KW-0067">ATP-binding</keyword>
<evidence type="ECO:0000256" key="5">
    <source>
        <dbReference type="ARBA" id="ARBA00022840"/>
    </source>
</evidence>
<keyword evidence="9" id="KW-1185">Reference proteome</keyword>
<dbReference type="PANTHER" id="PTHR34185:SF1">
    <property type="entry name" value="DIADENYLATE CYCLASE"/>
    <property type="match status" value="1"/>
</dbReference>
<dbReference type="RefSeq" id="WP_015591414.1">
    <property type="nucleotide sequence ID" value="NC_021169.1"/>
</dbReference>
<name>N0BMF9_9EURY</name>
<dbReference type="EMBL" id="CP005290">
    <property type="protein sequence ID" value="AGK61816.1"/>
    <property type="molecule type" value="Genomic_DNA"/>
</dbReference>
<dbReference type="PIRSF" id="PIRSF019073">
    <property type="entry name" value="UCP019073"/>
    <property type="match status" value="1"/>
</dbReference>
<keyword evidence="3 6" id="KW-0548">Nucleotidyltransferase</keyword>
<dbReference type="HOGENOM" id="CLU_063222_0_0_2"/>
<dbReference type="GO" id="GO:0106408">
    <property type="term" value="F:diadenylate cyclase activity"/>
    <property type="evidence" value="ECO:0007669"/>
    <property type="project" value="UniProtKB-EC"/>
</dbReference>
<accession>N0BMF9</accession>
<dbReference type="eggNOG" id="arCOG04453">
    <property type="taxonomic scope" value="Archaea"/>
</dbReference>
<dbReference type="Proteomes" id="UP000013307">
    <property type="component" value="Chromosome"/>
</dbReference>
<dbReference type="STRING" id="387631.Asulf_01847"/>
<dbReference type="GO" id="GO:0030145">
    <property type="term" value="F:manganese ion binding"/>
    <property type="evidence" value="ECO:0007669"/>
    <property type="project" value="UniProtKB-UniRule"/>
</dbReference>
<keyword evidence="4 6" id="KW-0547">Nucleotide-binding</keyword>
<comment type="function">
    <text evidence="6">Diadenylate cyclase that catalyzes the condensation of 2 ATP molecules into cyclic di-AMP (c-di-AMP). c-di-AMP is a second messenger for intracellular signal transduction involved in the control of important regulatory processes such as osmoregulation.</text>
</comment>
<feature type="domain" description="DAC" evidence="7">
    <location>
        <begin position="118"/>
        <end position="280"/>
    </location>
</feature>
<keyword evidence="2 6" id="KW-0808">Transferase</keyword>
<comment type="cofactor">
    <cofactor evidence="6">
        <name>Mn(2+)</name>
        <dbReference type="ChEBI" id="CHEBI:29035"/>
    </cofactor>
</comment>
<dbReference type="InterPro" id="IPR050338">
    <property type="entry name" value="DisA"/>
</dbReference>
<evidence type="ECO:0000313" key="9">
    <source>
        <dbReference type="Proteomes" id="UP000013307"/>
    </source>
</evidence>
<comment type="similarity">
    <text evidence="6">Belongs to the adenylate cyclase family. DacZ subfamily.</text>
</comment>
<dbReference type="GeneID" id="15393482"/>
<organism evidence="8 9">
    <name type="scientific">Archaeoglobus sulfaticallidus PM70-1</name>
    <dbReference type="NCBI Taxonomy" id="387631"/>
    <lineage>
        <taxon>Archaea</taxon>
        <taxon>Methanobacteriati</taxon>
        <taxon>Methanobacteriota</taxon>
        <taxon>Archaeoglobi</taxon>
        <taxon>Archaeoglobales</taxon>
        <taxon>Archaeoglobaceae</taxon>
        <taxon>Archaeoglobus</taxon>
    </lineage>
</organism>
<evidence type="ECO:0000256" key="6">
    <source>
        <dbReference type="HAMAP-Rule" id="MF_00840"/>
    </source>
</evidence>
<comment type="catalytic activity">
    <reaction evidence="1 6">
        <text>2 ATP = 3',3'-c-di-AMP + 2 diphosphate</text>
        <dbReference type="Rhea" id="RHEA:35655"/>
        <dbReference type="ChEBI" id="CHEBI:30616"/>
        <dbReference type="ChEBI" id="CHEBI:33019"/>
        <dbReference type="ChEBI" id="CHEBI:71500"/>
        <dbReference type="EC" id="2.7.7.85"/>
    </reaction>
</comment>
<dbReference type="KEGG" id="ast:Asulf_01847"/>